<dbReference type="Pfam" id="PF00535">
    <property type="entry name" value="Glycos_transf_2"/>
    <property type="match status" value="1"/>
</dbReference>
<dbReference type="AlphaFoldDB" id="A0A2A6ZWG4"/>
<proteinExistence type="predicted"/>
<dbReference type="PANTHER" id="PTHR22916">
    <property type="entry name" value="GLYCOSYLTRANSFERASE"/>
    <property type="match status" value="1"/>
</dbReference>
<dbReference type="RefSeq" id="WP_097783838.1">
    <property type="nucleotide sequence ID" value="NZ_NMTV01000071.1"/>
</dbReference>
<sequence>MKKILTISVAAYNAARDLPKCLDSITACLNIDKIEIFIVDDGSTDATRDVALKYCIQFPQSVFLISKKNGGHGSTINASIQKSSATFFKIVDADDRIDTANLDKLIGYLEGTSADMILNPYYEVSANQQLNKKIVFPCNQTLIENRKEISIADCSNEIYLYMHSITFRTACLKKCGPIIDEHCFYVDAEYTVFPIPYVNTVACLEYPIYNYLLGTQTQSMNMKNLQKRRDQHLRVTKRLVDFYNNLSTNVSTAQKNVIRVRIIGVVILQYIILLTVDGNVGKQEIKEYDLWLNDTSPELYNLVPQYAEGGYIKVALFARKTKFIFYSVYRTILKKLHLIKE</sequence>
<reference evidence="2 3" key="1">
    <citation type="journal article" date="2017" name="Front. Microbiol.">
        <title>New Insights into the Diversity of the Genus Faecalibacterium.</title>
        <authorList>
            <person name="Benevides L."/>
            <person name="Burman S."/>
            <person name="Martin R."/>
            <person name="Robert V."/>
            <person name="Thomas M."/>
            <person name="Miquel S."/>
            <person name="Chain F."/>
            <person name="Sokol H."/>
            <person name="Bermudez-Humaran L.G."/>
            <person name="Morrison M."/>
            <person name="Langella P."/>
            <person name="Azevedo V.A."/>
            <person name="Chatel J.M."/>
            <person name="Soares S."/>
        </authorList>
    </citation>
    <scope>NUCLEOTIDE SEQUENCE [LARGE SCALE GENOMIC DNA]</scope>
    <source>
        <strain evidence="2 3">CNCM I 4546</strain>
    </source>
</reference>
<dbReference type="Gene3D" id="3.90.550.10">
    <property type="entry name" value="Spore Coat Polysaccharide Biosynthesis Protein SpsA, Chain A"/>
    <property type="match status" value="1"/>
</dbReference>
<accession>A0A2A6ZWG4</accession>
<dbReference type="InterPro" id="IPR001173">
    <property type="entry name" value="Glyco_trans_2-like"/>
</dbReference>
<organism evidence="2 3">
    <name type="scientific">Faecalibacterium prausnitzii</name>
    <dbReference type="NCBI Taxonomy" id="853"/>
    <lineage>
        <taxon>Bacteria</taxon>
        <taxon>Bacillati</taxon>
        <taxon>Bacillota</taxon>
        <taxon>Clostridia</taxon>
        <taxon>Eubacteriales</taxon>
        <taxon>Oscillospiraceae</taxon>
        <taxon>Faecalibacterium</taxon>
    </lineage>
</organism>
<name>A0A2A6ZWG4_9FIRM</name>
<evidence type="ECO:0000259" key="1">
    <source>
        <dbReference type="Pfam" id="PF00535"/>
    </source>
</evidence>
<gene>
    <name evidence="2" type="ORF">CGS55_13695</name>
</gene>
<evidence type="ECO:0000313" key="3">
    <source>
        <dbReference type="Proteomes" id="UP000219901"/>
    </source>
</evidence>
<dbReference type="EMBL" id="NMTV01000071">
    <property type="protein sequence ID" value="PDX71234.1"/>
    <property type="molecule type" value="Genomic_DNA"/>
</dbReference>
<evidence type="ECO:0000313" key="2">
    <source>
        <dbReference type="EMBL" id="PDX71234.1"/>
    </source>
</evidence>
<comment type="caution">
    <text evidence="2">The sequence shown here is derived from an EMBL/GenBank/DDBJ whole genome shotgun (WGS) entry which is preliminary data.</text>
</comment>
<dbReference type="InterPro" id="IPR029044">
    <property type="entry name" value="Nucleotide-diphossugar_trans"/>
</dbReference>
<dbReference type="Proteomes" id="UP000219901">
    <property type="component" value="Unassembled WGS sequence"/>
</dbReference>
<feature type="domain" description="Glycosyltransferase 2-like" evidence="1">
    <location>
        <begin position="7"/>
        <end position="164"/>
    </location>
</feature>
<dbReference type="SUPFAM" id="SSF53448">
    <property type="entry name" value="Nucleotide-diphospho-sugar transferases"/>
    <property type="match status" value="1"/>
</dbReference>
<dbReference type="CDD" id="cd00761">
    <property type="entry name" value="Glyco_tranf_GTA_type"/>
    <property type="match status" value="1"/>
</dbReference>
<protein>
    <recommendedName>
        <fullName evidence="1">Glycosyltransferase 2-like domain-containing protein</fullName>
    </recommendedName>
</protein>